<reference evidence="3 4" key="1">
    <citation type="submission" date="2021-03" db="EMBL/GenBank/DDBJ databases">
        <title>Enterococcal diversity collection.</title>
        <authorList>
            <person name="Gilmore M.S."/>
            <person name="Schwartzman J."/>
            <person name="Van Tyne D."/>
            <person name="Martin M."/>
            <person name="Earl A.M."/>
            <person name="Manson A.L."/>
            <person name="Straub T."/>
            <person name="Salamzade R."/>
            <person name="Saavedra J."/>
            <person name="Lebreton F."/>
            <person name="Prichula J."/>
            <person name="Schaufler K."/>
            <person name="Gaca A."/>
            <person name="Sgardioli B."/>
            <person name="Wagenaar J."/>
            <person name="Strong T."/>
        </authorList>
    </citation>
    <scope>NUCLEOTIDE SEQUENCE [LARGE SCALE GENOMIC DNA]</scope>
    <source>
        <strain evidence="3 4">669A</strain>
    </source>
</reference>
<dbReference type="PROSITE" id="PS50902">
    <property type="entry name" value="FLAVODOXIN_LIKE"/>
    <property type="match status" value="1"/>
</dbReference>
<dbReference type="InterPro" id="IPR029039">
    <property type="entry name" value="Flavoprotein-like_sf"/>
</dbReference>
<accession>A0ABS3L7N2</accession>
<feature type="region of interest" description="Disordered" evidence="1">
    <location>
        <begin position="9"/>
        <end position="44"/>
    </location>
</feature>
<protein>
    <submittedName>
        <fullName evidence="3">NAD(P)H-dependent oxidoreductase</fullName>
    </submittedName>
</protein>
<evidence type="ECO:0000313" key="3">
    <source>
        <dbReference type="EMBL" id="MBO1305615.1"/>
    </source>
</evidence>
<evidence type="ECO:0000256" key="1">
    <source>
        <dbReference type="SAM" id="MobiDB-lite"/>
    </source>
</evidence>
<organism evidence="3 4">
    <name type="scientific">Candidatus Enterococcus moelleringii</name>
    <dbReference type="NCBI Taxonomy" id="2815325"/>
    <lineage>
        <taxon>Bacteria</taxon>
        <taxon>Bacillati</taxon>
        <taxon>Bacillota</taxon>
        <taxon>Bacilli</taxon>
        <taxon>Lactobacillales</taxon>
        <taxon>Enterococcaceae</taxon>
        <taxon>Enterococcus</taxon>
    </lineage>
</organism>
<comment type="caution">
    <text evidence="3">The sequence shown here is derived from an EMBL/GenBank/DDBJ whole genome shotgun (WGS) entry which is preliminary data.</text>
</comment>
<evidence type="ECO:0000313" key="4">
    <source>
        <dbReference type="Proteomes" id="UP000664601"/>
    </source>
</evidence>
<dbReference type="InterPro" id="IPR008254">
    <property type="entry name" value="Flavodoxin/NO_synth"/>
</dbReference>
<dbReference type="Gene3D" id="3.40.50.360">
    <property type="match status" value="1"/>
</dbReference>
<feature type="compositionally biased region" description="Low complexity" evidence="1">
    <location>
        <begin position="32"/>
        <end position="44"/>
    </location>
</feature>
<dbReference type="SUPFAM" id="SSF52218">
    <property type="entry name" value="Flavoproteins"/>
    <property type="match status" value="1"/>
</dbReference>
<dbReference type="Pfam" id="PF12682">
    <property type="entry name" value="Flavodoxin_4"/>
    <property type="match status" value="1"/>
</dbReference>
<keyword evidence="4" id="KW-1185">Reference proteome</keyword>
<dbReference type="PANTHER" id="PTHR39201">
    <property type="entry name" value="EXPORTED PROTEIN-RELATED"/>
    <property type="match status" value="1"/>
</dbReference>
<dbReference type="EMBL" id="JAFREM010000009">
    <property type="protein sequence ID" value="MBO1305615.1"/>
    <property type="molecule type" value="Genomic_DNA"/>
</dbReference>
<sequence length="202" mass="21739">MGLLVALTACSSNVEPQDSQSSQSENADETTESSSTPAASSDNPAGSSLVAYFSYSGNTQQIAESIAEKTGSEVFEITTAEGYPEDYDSVVDLAQEERNDQARPELGSELTNLEEYDTIYLGYPIWWSDMPMAVYSFLDDYDLAGKRIVPFCTHGGSGLSSTDTAIADEEPEATVLEGLALWDSAIDDADAEIDEWLAAVNQ</sequence>
<proteinExistence type="predicted"/>
<evidence type="ECO:0000259" key="2">
    <source>
        <dbReference type="PROSITE" id="PS50902"/>
    </source>
</evidence>
<gene>
    <name evidence="3" type="ORF">JZO70_05560</name>
</gene>
<feature type="compositionally biased region" description="Polar residues" evidence="1">
    <location>
        <begin position="9"/>
        <end position="25"/>
    </location>
</feature>
<dbReference type="Proteomes" id="UP000664601">
    <property type="component" value="Unassembled WGS sequence"/>
</dbReference>
<dbReference type="PANTHER" id="PTHR39201:SF1">
    <property type="entry name" value="FLAVODOXIN-LIKE DOMAIN-CONTAINING PROTEIN"/>
    <property type="match status" value="1"/>
</dbReference>
<feature type="domain" description="Flavodoxin-like" evidence="2">
    <location>
        <begin position="48"/>
        <end position="202"/>
    </location>
</feature>
<name>A0ABS3L7N2_9ENTE</name>